<dbReference type="InterPro" id="IPR036152">
    <property type="entry name" value="Asp/glu_Ase-like_sf"/>
</dbReference>
<proteinExistence type="inferred from homology"/>
<evidence type="ECO:0000259" key="6">
    <source>
        <dbReference type="Pfam" id="PF17763"/>
    </source>
</evidence>
<evidence type="ECO:0000259" key="5">
    <source>
        <dbReference type="Pfam" id="PF00710"/>
    </source>
</evidence>
<comment type="caution">
    <text evidence="7">The sequence shown here is derived from an EMBL/GenBank/DDBJ whole genome shotgun (WGS) entry which is preliminary data.</text>
</comment>
<accession>A0ABV7B1N3</accession>
<dbReference type="InterPro" id="IPR027475">
    <property type="entry name" value="Asparaginase/glutaminase_AS2"/>
</dbReference>
<dbReference type="SMART" id="SM00870">
    <property type="entry name" value="Asparaginase"/>
    <property type="match status" value="1"/>
</dbReference>
<feature type="active site" evidence="3">
    <location>
        <position position="18"/>
    </location>
</feature>
<keyword evidence="2" id="KW-0378">Hydrolase</keyword>
<dbReference type="PROSITE" id="PS51732">
    <property type="entry name" value="ASN_GLN_ASE_3"/>
    <property type="match status" value="1"/>
</dbReference>
<dbReference type="InterPro" id="IPR037152">
    <property type="entry name" value="L-asparaginase_N_sf"/>
</dbReference>
<comment type="similarity">
    <text evidence="1">Belongs to the asparaginase 1 family.</text>
</comment>
<evidence type="ECO:0000256" key="1">
    <source>
        <dbReference type="ARBA" id="ARBA00010518"/>
    </source>
</evidence>
<evidence type="ECO:0000256" key="2">
    <source>
        <dbReference type="ARBA" id="ARBA00022801"/>
    </source>
</evidence>
<dbReference type="InterPro" id="IPR020827">
    <property type="entry name" value="Asparaginase/glutaminase_AS1"/>
</dbReference>
<dbReference type="Proteomes" id="UP001595386">
    <property type="component" value="Unassembled WGS sequence"/>
</dbReference>
<evidence type="ECO:0000313" key="8">
    <source>
        <dbReference type="Proteomes" id="UP001595386"/>
    </source>
</evidence>
<dbReference type="PANTHER" id="PTHR11707:SF28">
    <property type="entry name" value="60 KDA LYSOPHOSPHOLIPASE"/>
    <property type="match status" value="1"/>
</dbReference>
<dbReference type="InterPro" id="IPR004550">
    <property type="entry name" value="AsnASE_II"/>
</dbReference>
<dbReference type="SFLD" id="SFLDS00057">
    <property type="entry name" value="Glutaminase/Asparaginase"/>
    <property type="match status" value="1"/>
</dbReference>
<feature type="domain" description="L-asparaginase N-terminal" evidence="5">
    <location>
        <begin position="9"/>
        <end position="200"/>
    </location>
</feature>
<dbReference type="Gene3D" id="3.40.50.40">
    <property type="match status" value="1"/>
</dbReference>
<dbReference type="InterPro" id="IPR027473">
    <property type="entry name" value="L-asparaginase_C"/>
</dbReference>
<dbReference type="InterPro" id="IPR040919">
    <property type="entry name" value="Asparaginase_C"/>
</dbReference>
<dbReference type="PRINTS" id="PR00139">
    <property type="entry name" value="ASNGLNASE"/>
</dbReference>
<dbReference type="PROSITE" id="PS00144">
    <property type="entry name" value="ASN_GLN_ASE_1"/>
    <property type="match status" value="1"/>
</dbReference>
<dbReference type="InterPro" id="IPR027474">
    <property type="entry name" value="L-asparaginase_N"/>
</dbReference>
<dbReference type="EMBL" id="JBHRSQ010000004">
    <property type="protein sequence ID" value="MFC2990548.1"/>
    <property type="molecule type" value="Genomic_DNA"/>
</dbReference>
<dbReference type="Pfam" id="PF17763">
    <property type="entry name" value="Asparaginase_C"/>
    <property type="match status" value="1"/>
</dbReference>
<evidence type="ECO:0000256" key="3">
    <source>
        <dbReference type="PROSITE-ProRule" id="PRU10099"/>
    </source>
</evidence>
<feature type="domain" description="Asparaginase/glutaminase C-terminal" evidence="6">
    <location>
        <begin position="216"/>
        <end position="323"/>
    </location>
</feature>
<dbReference type="PANTHER" id="PTHR11707">
    <property type="entry name" value="L-ASPARAGINASE"/>
    <property type="match status" value="1"/>
</dbReference>
<dbReference type="Gene3D" id="3.40.50.1170">
    <property type="entry name" value="L-asparaginase, N-terminal domain"/>
    <property type="match status" value="1"/>
</dbReference>
<organism evidence="7 8">
    <name type="scientific">Halomonas tibetensis</name>
    <dbReference type="NCBI Taxonomy" id="2259590"/>
    <lineage>
        <taxon>Bacteria</taxon>
        <taxon>Pseudomonadati</taxon>
        <taxon>Pseudomonadota</taxon>
        <taxon>Gammaproteobacteria</taxon>
        <taxon>Oceanospirillales</taxon>
        <taxon>Halomonadaceae</taxon>
        <taxon>Halomonas</taxon>
    </lineage>
</organism>
<dbReference type="RefSeq" id="WP_379753119.1">
    <property type="nucleotide sequence ID" value="NZ_JBHRSQ010000004.1"/>
</dbReference>
<protein>
    <submittedName>
        <fullName evidence="7">Asparaginase</fullName>
    </submittedName>
</protein>
<dbReference type="SUPFAM" id="SSF53774">
    <property type="entry name" value="Glutaminase/Asparaginase"/>
    <property type="match status" value="1"/>
</dbReference>
<keyword evidence="8" id="KW-1185">Reference proteome</keyword>
<dbReference type="PROSITE" id="PS00917">
    <property type="entry name" value="ASN_GLN_ASE_2"/>
    <property type="match status" value="1"/>
</dbReference>
<reference evidence="8" key="1">
    <citation type="journal article" date="2019" name="Int. J. Syst. Evol. Microbiol.">
        <title>The Global Catalogue of Microorganisms (GCM) 10K type strain sequencing project: providing services to taxonomists for standard genome sequencing and annotation.</title>
        <authorList>
            <consortium name="The Broad Institute Genomics Platform"/>
            <consortium name="The Broad Institute Genome Sequencing Center for Infectious Disease"/>
            <person name="Wu L."/>
            <person name="Ma J."/>
        </authorList>
    </citation>
    <scope>NUCLEOTIDE SEQUENCE [LARGE SCALE GENOMIC DNA]</scope>
    <source>
        <strain evidence="8">KCTC 52660</strain>
    </source>
</reference>
<dbReference type="InterPro" id="IPR006034">
    <property type="entry name" value="Asparaginase/glutaminase-like"/>
</dbReference>
<name>A0ABV7B1N3_9GAMM</name>
<dbReference type="PIRSF" id="PIRSF001220">
    <property type="entry name" value="L-ASNase_gatD"/>
    <property type="match status" value="1"/>
</dbReference>
<dbReference type="Pfam" id="PF00710">
    <property type="entry name" value="Asparaginase"/>
    <property type="match status" value="1"/>
</dbReference>
<dbReference type="PIRSF" id="PIRSF500176">
    <property type="entry name" value="L_ASNase"/>
    <property type="match status" value="1"/>
</dbReference>
<feature type="active site" evidence="4">
    <location>
        <position position="96"/>
    </location>
</feature>
<gene>
    <name evidence="7" type="ORF">ACFODV_00695</name>
</gene>
<evidence type="ECO:0000256" key="4">
    <source>
        <dbReference type="PROSITE-ProRule" id="PRU10100"/>
    </source>
</evidence>
<evidence type="ECO:0000313" key="7">
    <source>
        <dbReference type="EMBL" id="MFC2990548.1"/>
    </source>
</evidence>
<sequence length="335" mass="35054">MTRISTRTRIVVLTTGGTIASGQDASGRNRSGELKGEDLMSWVSLPADADIDVEVRSLLQKPSNAITLDDLMTLRQECQALSRSSDVAGIVITHGTDTLEETAYFLDITLPASPTVVLTGSQRAPHEPGTDAYRNVADAVLVAASHQASGLGALVVFNQSIFAARQIRKVSSFQVNGFAAPETGPLGYIDGARVNLSMHPARPDELTLPDDATLPRVDILPAYLDASPALLEAAAENGAAGLVIDGLGRGHVPPDWLDVIQRITARGIPVAVVSSCPTGPVHASYEFLGSLASLEAVGVIAVTDLSARKARLALSAILASATHGEVAERLRTLTA</sequence>
<dbReference type="CDD" id="cd08964">
    <property type="entry name" value="L-asparaginase_II"/>
    <property type="match status" value="1"/>
</dbReference>